<proteinExistence type="predicted"/>
<dbReference type="SUPFAM" id="SSF54285">
    <property type="entry name" value="MoaD/ThiS"/>
    <property type="match status" value="1"/>
</dbReference>
<dbReference type="STRING" id="1111735.GCA_000428045_03632"/>
<evidence type="ECO:0000313" key="2">
    <source>
        <dbReference type="Proteomes" id="UP000235015"/>
    </source>
</evidence>
<dbReference type="CDD" id="cd00565">
    <property type="entry name" value="Ubl_ThiS"/>
    <property type="match status" value="1"/>
</dbReference>
<dbReference type="InterPro" id="IPR016155">
    <property type="entry name" value="Mopterin_synth/thiamin_S_b"/>
</dbReference>
<dbReference type="PANTHER" id="PTHR34472">
    <property type="entry name" value="SULFUR CARRIER PROTEIN THIS"/>
    <property type="match status" value="1"/>
</dbReference>
<gene>
    <name evidence="1" type="primary">thiS</name>
    <name evidence="1" type="ORF">C0630_16780</name>
</gene>
<dbReference type="Pfam" id="PF02597">
    <property type="entry name" value="ThiS"/>
    <property type="match status" value="1"/>
</dbReference>
<organism evidence="1 2">
    <name type="scientific">Sedimenticola selenatireducens</name>
    <dbReference type="NCBI Taxonomy" id="191960"/>
    <lineage>
        <taxon>Bacteria</taxon>
        <taxon>Pseudomonadati</taxon>
        <taxon>Pseudomonadota</taxon>
        <taxon>Gammaproteobacteria</taxon>
        <taxon>Chromatiales</taxon>
        <taxon>Sedimenticolaceae</taxon>
        <taxon>Sedimenticola</taxon>
    </lineage>
</organism>
<sequence length="65" mass="7191">MNIFVNDEETRIEPGQTLASLLADLTGGRPVAVAVNDTVIRQDEWPDYRLQEQDRVLVIAPVQGG</sequence>
<dbReference type="Gene3D" id="3.10.20.30">
    <property type="match status" value="1"/>
</dbReference>
<dbReference type="AlphaFoldDB" id="A0A2N6CST5"/>
<dbReference type="Proteomes" id="UP000235015">
    <property type="component" value="Unassembled WGS sequence"/>
</dbReference>
<dbReference type="NCBIfam" id="TIGR01683">
    <property type="entry name" value="thiS"/>
    <property type="match status" value="1"/>
</dbReference>
<dbReference type="InterPro" id="IPR012675">
    <property type="entry name" value="Beta-grasp_dom_sf"/>
</dbReference>
<dbReference type="PANTHER" id="PTHR34472:SF1">
    <property type="entry name" value="SULFUR CARRIER PROTEIN THIS"/>
    <property type="match status" value="1"/>
</dbReference>
<dbReference type="EMBL" id="PKUN01000027">
    <property type="protein sequence ID" value="PLX60178.1"/>
    <property type="molecule type" value="Genomic_DNA"/>
</dbReference>
<dbReference type="InterPro" id="IPR003749">
    <property type="entry name" value="ThiS/MoaD-like"/>
</dbReference>
<evidence type="ECO:0000313" key="1">
    <source>
        <dbReference type="EMBL" id="PLX60178.1"/>
    </source>
</evidence>
<accession>A0A2N6CST5</accession>
<comment type="caution">
    <text evidence="1">The sequence shown here is derived from an EMBL/GenBank/DDBJ whole genome shotgun (WGS) entry which is preliminary data.</text>
</comment>
<reference evidence="1 2" key="1">
    <citation type="submission" date="2017-11" db="EMBL/GenBank/DDBJ databases">
        <title>Genome-resolved metagenomics identifies genetic mobility, metabolic interactions, and unexpected diversity in perchlorate-reducing communities.</title>
        <authorList>
            <person name="Barnum T.P."/>
            <person name="Figueroa I.A."/>
            <person name="Carlstrom C.I."/>
            <person name="Lucas L.N."/>
            <person name="Engelbrektson A.L."/>
            <person name="Coates J.D."/>
        </authorList>
    </citation>
    <scope>NUCLEOTIDE SEQUENCE [LARGE SCALE GENOMIC DNA]</scope>
    <source>
        <strain evidence="1">BM301</strain>
    </source>
</reference>
<dbReference type="RefSeq" id="WP_273440680.1">
    <property type="nucleotide sequence ID" value="NZ_CAXXYC010000002.1"/>
</dbReference>
<name>A0A2N6CST5_9GAMM</name>
<protein>
    <submittedName>
        <fullName evidence="1">Thiamine biosynthesis protein ThiS</fullName>
    </submittedName>
</protein>
<dbReference type="InterPro" id="IPR010035">
    <property type="entry name" value="Thi_S"/>
</dbReference>